<evidence type="ECO:0000313" key="5">
    <source>
        <dbReference type="Proteomes" id="UP000179284"/>
    </source>
</evidence>
<keyword evidence="2" id="KW-1133">Transmembrane helix</keyword>
<dbReference type="Gene3D" id="1.10.260.40">
    <property type="entry name" value="lambda repressor-like DNA-binding domains"/>
    <property type="match status" value="1"/>
</dbReference>
<dbReference type="PROSITE" id="PS50943">
    <property type="entry name" value="HTH_CROC1"/>
    <property type="match status" value="1"/>
</dbReference>
<dbReference type="Proteomes" id="UP000179284">
    <property type="component" value="Chromosome I"/>
</dbReference>
<dbReference type="KEGG" id="bhu:bhn_I1722"/>
<dbReference type="Pfam" id="PF01381">
    <property type="entry name" value="HTH_3"/>
    <property type="match status" value="1"/>
</dbReference>
<dbReference type="PANTHER" id="PTHR46558:SF15">
    <property type="entry name" value="HELIX-TURN-HELIX DOMAIN PROTEIN"/>
    <property type="match status" value="1"/>
</dbReference>
<sequence>MELGNRIKELRKAQNINQDELAEKLFVSRQTISNWENDKSYPDIQSVLLLSEIFNVSVDQLLKGDVEKMERIITEQTQADINKMNTYAIGMLISIVALLISTPVLAFTTGFWFFIPFVLLFACTMYFATRIEKCKKEYNVQTYKEIVAFTKGEALSKEDQIREEAKRPYQKAIFAILSGVIAAVVCGGIGAALILLFK</sequence>
<evidence type="ECO:0000256" key="1">
    <source>
        <dbReference type="ARBA" id="ARBA00023125"/>
    </source>
</evidence>
<reference evidence="5" key="1">
    <citation type="submission" date="2016-10" db="EMBL/GenBank/DDBJ databases">
        <title>The complete genome sequence of the rumen bacterium Butyrivibrio hungatei MB2003.</title>
        <authorList>
            <person name="Palevich N."/>
            <person name="Kelly W.J."/>
            <person name="Leahy S.C."/>
            <person name="Altermann E."/>
            <person name="Rakonjac J."/>
            <person name="Attwood G.T."/>
        </authorList>
    </citation>
    <scope>NUCLEOTIDE SEQUENCE [LARGE SCALE GENOMIC DNA]</scope>
    <source>
        <strain evidence="5">MB2003</strain>
    </source>
</reference>
<evidence type="ECO:0000256" key="2">
    <source>
        <dbReference type="SAM" id="Phobius"/>
    </source>
</evidence>
<name>A0A1D9P3I7_9FIRM</name>
<keyword evidence="5" id="KW-1185">Reference proteome</keyword>
<feature type="domain" description="HTH cro/C1-type" evidence="3">
    <location>
        <begin position="7"/>
        <end position="61"/>
    </location>
</feature>
<evidence type="ECO:0000259" key="3">
    <source>
        <dbReference type="PROSITE" id="PS50943"/>
    </source>
</evidence>
<keyword evidence="2" id="KW-0812">Transmembrane</keyword>
<feature type="transmembrane region" description="Helical" evidence="2">
    <location>
        <begin position="86"/>
        <end position="105"/>
    </location>
</feature>
<organism evidence="4 5">
    <name type="scientific">Butyrivibrio hungatei</name>
    <dbReference type="NCBI Taxonomy" id="185008"/>
    <lineage>
        <taxon>Bacteria</taxon>
        <taxon>Bacillati</taxon>
        <taxon>Bacillota</taxon>
        <taxon>Clostridia</taxon>
        <taxon>Lachnospirales</taxon>
        <taxon>Lachnospiraceae</taxon>
        <taxon>Butyrivibrio</taxon>
    </lineage>
</organism>
<proteinExistence type="predicted"/>
<dbReference type="AlphaFoldDB" id="A0A1D9P3I7"/>
<keyword evidence="1" id="KW-0238">DNA-binding</keyword>
<dbReference type="PANTHER" id="PTHR46558">
    <property type="entry name" value="TRACRIPTIONAL REGULATORY PROTEIN-RELATED-RELATED"/>
    <property type="match status" value="1"/>
</dbReference>
<dbReference type="SMART" id="SM00530">
    <property type="entry name" value="HTH_XRE"/>
    <property type="match status" value="1"/>
</dbReference>
<dbReference type="InterPro" id="IPR010982">
    <property type="entry name" value="Lambda_DNA-bd_dom_sf"/>
</dbReference>
<accession>A0A1D9P3I7</accession>
<dbReference type="CDD" id="cd00093">
    <property type="entry name" value="HTH_XRE"/>
    <property type="match status" value="1"/>
</dbReference>
<evidence type="ECO:0000313" key="4">
    <source>
        <dbReference type="EMBL" id="AOZ96755.1"/>
    </source>
</evidence>
<dbReference type="EMBL" id="CP017831">
    <property type="protein sequence ID" value="AOZ96755.1"/>
    <property type="molecule type" value="Genomic_DNA"/>
</dbReference>
<dbReference type="OrthoDB" id="9801008at2"/>
<dbReference type="InterPro" id="IPR001387">
    <property type="entry name" value="Cro/C1-type_HTH"/>
</dbReference>
<feature type="transmembrane region" description="Helical" evidence="2">
    <location>
        <begin position="111"/>
        <end position="129"/>
    </location>
</feature>
<dbReference type="RefSeq" id="WP_071176419.1">
    <property type="nucleotide sequence ID" value="NZ_CP017831.1"/>
</dbReference>
<dbReference type="GO" id="GO:0003677">
    <property type="term" value="F:DNA binding"/>
    <property type="evidence" value="ECO:0007669"/>
    <property type="project" value="UniProtKB-KW"/>
</dbReference>
<dbReference type="SUPFAM" id="SSF47413">
    <property type="entry name" value="lambda repressor-like DNA-binding domains"/>
    <property type="match status" value="1"/>
</dbReference>
<gene>
    <name evidence="4" type="ORF">bhn_I1722</name>
</gene>
<feature type="transmembrane region" description="Helical" evidence="2">
    <location>
        <begin position="172"/>
        <end position="197"/>
    </location>
</feature>
<keyword evidence="2" id="KW-0472">Membrane</keyword>
<protein>
    <submittedName>
        <fullName evidence="4">HTH domain-containing protein</fullName>
    </submittedName>
</protein>